<proteinExistence type="predicted"/>
<feature type="region of interest" description="Disordered" evidence="2">
    <location>
        <begin position="353"/>
        <end position="372"/>
    </location>
</feature>
<dbReference type="RefSeq" id="WP_377358701.1">
    <property type="nucleotide sequence ID" value="NZ_JBHTCM010000010.1"/>
</dbReference>
<dbReference type="PROSITE" id="PS01044">
    <property type="entry name" value="SQUALEN_PHYTOEN_SYN_1"/>
    <property type="match status" value="1"/>
</dbReference>
<dbReference type="InterPro" id="IPR033904">
    <property type="entry name" value="Trans_IPPS_HH"/>
</dbReference>
<dbReference type="InterPro" id="IPR002060">
    <property type="entry name" value="Squ/phyt_synthse"/>
</dbReference>
<organism evidence="3 4">
    <name type="scientific">Rhodocista pekingensis</name>
    <dbReference type="NCBI Taxonomy" id="201185"/>
    <lineage>
        <taxon>Bacteria</taxon>
        <taxon>Pseudomonadati</taxon>
        <taxon>Pseudomonadota</taxon>
        <taxon>Alphaproteobacteria</taxon>
        <taxon>Rhodospirillales</taxon>
        <taxon>Azospirillaceae</taxon>
        <taxon>Rhodocista</taxon>
    </lineage>
</organism>
<sequence>MQQPWPESAPRPALNRFTPERGDLVVCREMLRTGSRSFQAASLLLPTQVREAATGLYAFCRMADDAVDLGDGGQEVLDRLNERLDRAYAGNPIDDPVDRAFARVVARYGIPKALPAALIEGFAWDAAGRRYEDLSGLFDYSARVAGTVGAMMTLLMGVRDPGALARATDLGVAMQLSNIARDVGEDARNGRIYLPLSWLREAGIDPEAWLADPDGTPGIDRLVRRLLKVADDLYVRAESGIVRLPVGCRPGIYAARFLYAEIGREVERLGPQAVCRRAVVSGRRKLALLLRAVAASPRPRGPASAPPLAETAFLVDAVRNHPAPAGVRPGPQRLEDRLIWVLDLFERLERSERESHPDRRYRRRPAMGLENP</sequence>
<gene>
    <name evidence="3" type="ORF">ACFQPS_10305</name>
</gene>
<evidence type="ECO:0000256" key="1">
    <source>
        <dbReference type="ARBA" id="ARBA00022679"/>
    </source>
</evidence>
<keyword evidence="1" id="KW-0808">Transferase</keyword>
<name>A0ABW2KWL3_9PROT</name>
<reference evidence="4" key="1">
    <citation type="journal article" date="2019" name="Int. J. Syst. Evol. Microbiol.">
        <title>The Global Catalogue of Microorganisms (GCM) 10K type strain sequencing project: providing services to taxonomists for standard genome sequencing and annotation.</title>
        <authorList>
            <consortium name="The Broad Institute Genomics Platform"/>
            <consortium name="The Broad Institute Genome Sequencing Center for Infectious Disease"/>
            <person name="Wu L."/>
            <person name="Ma J."/>
        </authorList>
    </citation>
    <scope>NUCLEOTIDE SEQUENCE [LARGE SCALE GENOMIC DNA]</scope>
    <source>
        <strain evidence="4">CGMCC 1.16275</strain>
    </source>
</reference>
<evidence type="ECO:0000313" key="4">
    <source>
        <dbReference type="Proteomes" id="UP001596456"/>
    </source>
</evidence>
<dbReference type="SFLD" id="SFLDG01018">
    <property type="entry name" value="Squalene/Phytoene_Synthase_Lik"/>
    <property type="match status" value="1"/>
</dbReference>
<dbReference type="SFLD" id="SFLDG01212">
    <property type="entry name" value="Phytoene_synthase_like"/>
    <property type="match status" value="1"/>
</dbReference>
<accession>A0ABW2KWL3</accession>
<evidence type="ECO:0000256" key="2">
    <source>
        <dbReference type="SAM" id="MobiDB-lite"/>
    </source>
</evidence>
<dbReference type="EMBL" id="JBHTCM010000010">
    <property type="protein sequence ID" value="MFC7333553.1"/>
    <property type="molecule type" value="Genomic_DNA"/>
</dbReference>
<protein>
    <submittedName>
        <fullName evidence="3">Phytoene/squalene synthase family protein</fullName>
    </submittedName>
</protein>
<dbReference type="Proteomes" id="UP001596456">
    <property type="component" value="Unassembled WGS sequence"/>
</dbReference>
<dbReference type="Gene3D" id="1.10.600.10">
    <property type="entry name" value="Farnesyl Diphosphate Synthase"/>
    <property type="match status" value="1"/>
</dbReference>
<dbReference type="SUPFAM" id="SSF48576">
    <property type="entry name" value="Terpenoid synthases"/>
    <property type="match status" value="1"/>
</dbReference>
<dbReference type="InterPro" id="IPR019845">
    <property type="entry name" value="Squalene/phytoene_synthase_CS"/>
</dbReference>
<dbReference type="Pfam" id="PF00494">
    <property type="entry name" value="SQS_PSY"/>
    <property type="match status" value="1"/>
</dbReference>
<evidence type="ECO:0000313" key="3">
    <source>
        <dbReference type="EMBL" id="MFC7333553.1"/>
    </source>
</evidence>
<dbReference type="PROSITE" id="PS01045">
    <property type="entry name" value="SQUALEN_PHYTOEN_SYN_2"/>
    <property type="match status" value="1"/>
</dbReference>
<dbReference type="CDD" id="cd00683">
    <property type="entry name" value="Trans_IPPS_HH"/>
    <property type="match status" value="1"/>
</dbReference>
<dbReference type="SFLD" id="SFLDS00005">
    <property type="entry name" value="Isoprenoid_Synthase_Type_I"/>
    <property type="match status" value="1"/>
</dbReference>
<dbReference type="InterPro" id="IPR044843">
    <property type="entry name" value="Trans_IPPS_bact-type"/>
</dbReference>
<keyword evidence="4" id="KW-1185">Reference proteome</keyword>
<comment type="caution">
    <text evidence="3">The sequence shown here is derived from an EMBL/GenBank/DDBJ whole genome shotgun (WGS) entry which is preliminary data.</text>
</comment>
<dbReference type="PANTHER" id="PTHR31480">
    <property type="entry name" value="BIFUNCTIONAL LYCOPENE CYCLASE/PHYTOENE SYNTHASE"/>
    <property type="match status" value="1"/>
</dbReference>
<dbReference type="InterPro" id="IPR008949">
    <property type="entry name" value="Isoprenoid_synthase_dom_sf"/>
</dbReference>